<dbReference type="Gene3D" id="2.60.60.20">
    <property type="entry name" value="PLAT/LH2 domain"/>
    <property type="match status" value="1"/>
</dbReference>
<dbReference type="GO" id="GO:0016702">
    <property type="term" value="F:oxidoreductase activity, acting on single donors with incorporation of molecular oxygen, incorporation of two atoms of oxygen"/>
    <property type="evidence" value="ECO:0000318"/>
    <property type="project" value="GO_Central"/>
</dbReference>
<dbReference type="PROSITE" id="PS51393">
    <property type="entry name" value="LIPOXYGENASE_3"/>
    <property type="match status" value="1"/>
</dbReference>
<keyword evidence="9 12" id="KW-0408">Iron</keyword>
<dbReference type="InterPro" id="IPR000907">
    <property type="entry name" value="LipOase"/>
</dbReference>
<dbReference type="PRINTS" id="PR00087">
    <property type="entry name" value="LIPOXYGENASE"/>
</dbReference>
<evidence type="ECO:0000256" key="8">
    <source>
        <dbReference type="ARBA" id="ARBA00023002"/>
    </source>
</evidence>
<keyword evidence="3" id="KW-0444">Lipid biosynthesis</keyword>
<keyword evidence="15" id="KW-1185">Reference proteome</keyword>
<keyword evidence="6" id="KW-0276">Fatty acid metabolism</keyword>
<evidence type="ECO:0000256" key="11">
    <source>
        <dbReference type="ARBA" id="ARBA00023160"/>
    </source>
</evidence>
<dbReference type="GO" id="GO:0046872">
    <property type="term" value="F:metal ion binding"/>
    <property type="evidence" value="ECO:0007669"/>
    <property type="project" value="UniProtKB-KW"/>
</dbReference>
<dbReference type="AlphaFoldDB" id="D8R7D4"/>
<dbReference type="EMBL" id="GL377573">
    <property type="protein sequence ID" value="EFJ31502.1"/>
    <property type="molecule type" value="Genomic_DNA"/>
</dbReference>
<protein>
    <recommendedName>
        <fullName evidence="13">Lipoxygenase domain-containing protein</fullName>
    </recommendedName>
</protein>
<dbReference type="InterPro" id="IPR001246">
    <property type="entry name" value="LipOase_plant"/>
</dbReference>
<dbReference type="OrthoDB" id="407298at2759"/>
<comment type="similarity">
    <text evidence="2 12">Belongs to the lipoxygenase family.</text>
</comment>
<dbReference type="eggNOG" id="ENOG502QQSP">
    <property type="taxonomic scope" value="Eukaryota"/>
</dbReference>
<dbReference type="SUPFAM" id="SSF48484">
    <property type="entry name" value="Lipoxigenase"/>
    <property type="match status" value="1"/>
</dbReference>
<evidence type="ECO:0000256" key="6">
    <source>
        <dbReference type="ARBA" id="ARBA00022832"/>
    </source>
</evidence>
<evidence type="ECO:0000256" key="10">
    <source>
        <dbReference type="ARBA" id="ARBA00023098"/>
    </source>
</evidence>
<dbReference type="InterPro" id="IPR013819">
    <property type="entry name" value="LipOase_C"/>
</dbReference>
<dbReference type="Proteomes" id="UP000001514">
    <property type="component" value="Unassembled WGS sequence"/>
</dbReference>
<keyword evidence="7 12" id="KW-0223">Dioxygenase</keyword>
<dbReference type="Gene3D" id="4.10.375.10">
    <property type="entry name" value="Lipoxygenase-1, Domain 2"/>
    <property type="match status" value="1"/>
</dbReference>
<dbReference type="InterPro" id="IPR036226">
    <property type="entry name" value="LipOase_C_sf"/>
</dbReference>
<dbReference type="InterPro" id="IPR036392">
    <property type="entry name" value="PLAT/LH2_dom_sf"/>
</dbReference>
<dbReference type="SUPFAM" id="SSF49723">
    <property type="entry name" value="Lipase/lipooxygenase domain (PLAT/LH2 domain)"/>
    <property type="match status" value="1"/>
</dbReference>
<dbReference type="GO" id="GO:0031408">
    <property type="term" value="P:oxylipin biosynthetic process"/>
    <property type="evidence" value="ECO:0007669"/>
    <property type="project" value="UniProtKB-KW"/>
</dbReference>
<dbReference type="GO" id="GO:0006633">
    <property type="term" value="P:fatty acid biosynthetic process"/>
    <property type="evidence" value="ECO:0007669"/>
    <property type="project" value="UniProtKB-KW"/>
</dbReference>
<keyword evidence="8 12" id="KW-0560">Oxidoreductase</keyword>
<evidence type="ECO:0000259" key="13">
    <source>
        <dbReference type="PROSITE" id="PS51393"/>
    </source>
</evidence>
<dbReference type="Pfam" id="PF00305">
    <property type="entry name" value="Lipoxygenase"/>
    <property type="match status" value="1"/>
</dbReference>
<dbReference type="STRING" id="88036.D8R7D4"/>
<dbReference type="InParanoid" id="D8R7D4"/>
<evidence type="ECO:0000256" key="9">
    <source>
        <dbReference type="ARBA" id="ARBA00023004"/>
    </source>
</evidence>
<organism evidence="15">
    <name type="scientific">Selaginella moellendorffii</name>
    <name type="common">Spikemoss</name>
    <dbReference type="NCBI Taxonomy" id="88036"/>
    <lineage>
        <taxon>Eukaryota</taxon>
        <taxon>Viridiplantae</taxon>
        <taxon>Streptophyta</taxon>
        <taxon>Embryophyta</taxon>
        <taxon>Tracheophyta</taxon>
        <taxon>Lycopodiopsida</taxon>
        <taxon>Selaginellales</taxon>
        <taxon>Selaginellaceae</taxon>
        <taxon>Selaginella</taxon>
    </lineage>
</organism>
<reference evidence="14 15" key="1">
    <citation type="journal article" date="2011" name="Science">
        <title>The Selaginella genome identifies genetic changes associated with the evolution of vascular plants.</title>
        <authorList>
            <person name="Banks J.A."/>
            <person name="Nishiyama T."/>
            <person name="Hasebe M."/>
            <person name="Bowman J.L."/>
            <person name="Gribskov M."/>
            <person name="dePamphilis C."/>
            <person name="Albert V.A."/>
            <person name="Aono N."/>
            <person name="Aoyama T."/>
            <person name="Ambrose B.A."/>
            <person name="Ashton N.W."/>
            <person name="Axtell M.J."/>
            <person name="Barker E."/>
            <person name="Barker M.S."/>
            <person name="Bennetzen J.L."/>
            <person name="Bonawitz N.D."/>
            <person name="Chapple C."/>
            <person name="Cheng C."/>
            <person name="Correa L.G."/>
            <person name="Dacre M."/>
            <person name="DeBarry J."/>
            <person name="Dreyer I."/>
            <person name="Elias M."/>
            <person name="Engstrom E.M."/>
            <person name="Estelle M."/>
            <person name="Feng L."/>
            <person name="Finet C."/>
            <person name="Floyd S.K."/>
            <person name="Frommer W.B."/>
            <person name="Fujita T."/>
            <person name="Gramzow L."/>
            <person name="Gutensohn M."/>
            <person name="Harholt J."/>
            <person name="Hattori M."/>
            <person name="Heyl A."/>
            <person name="Hirai T."/>
            <person name="Hiwatashi Y."/>
            <person name="Ishikawa M."/>
            <person name="Iwata M."/>
            <person name="Karol K.G."/>
            <person name="Koehler B."/>
            <person name="Kolukisaoglu U."/>
            <person name="Kubo M."/>
            <person name="Kurata T."/>
            <person name="Lalonde S."/>
            <person name="Li K."/>
            <person name="Li Y."/>
            <person name="Litt A."/>
            <person name="Lyons E."/>
            <person name="Manning G."/>
            <person name="Maruyama T."/>
            <person name="Michael T.P."/>
            <person name="Mikami K."/>
            <person name="Miyazaki S."/>
            <person name="Morinaga S."/>
            <person name="Murata T."/>
            <person name="Mueller-Roeber B."/>
            <person name="Nelson D.R."/>
            <person name="Obara M."/>
            <person name="Oguri Y."/>
            <person name="Olmstead R.G."/>
            <person name="Onodera N."/>
            <person name="Petersen B.L."/>
            <person name="Pils B."/>
            <person name="Prigge M."/>
            <person name="Rensing S.A."/>
            <person name="Riano-Pachon D.M."/>
            <person name="Roberts A.W."/>
            <person name="Sato Y."/>
            <person name="Scheller H.V."/>
            <person name="Schulz B."/>
            <person name="Schulz C."/>
            <person name="Shakirov E.V."/>
            <person name="Shibagaki N."/>
            <person name="Shinohara N."/>
            <person name="Shippen D.E."/>
            <person name="Soerensen I."/>
            <person name="Sotooka R."/>
            <person name="Sugimoto N."/>
            <person name="Sugita M."/>
            <person name="Sumikawa N."/>
            <person name="Tanurdzic M."/>
            <person name="Theissen G."/>
            <person name="Ulvskov P."/>
            <person name="Wakazuki S."/>
            <person name="Weng J.K."/>
            <person name="Willats W.W."/>
            <person name="Wipf D."/>
            <person name="Wolf P.G."/>
            <person name="Yang L."/>
            <person name="Zimmer A.D."/>
            <person name="Zhu Q."/>
            <person name="Mitros T."/>
            <person name="Hellsten U."/>
            <person name="Loque D."/>
            <person name="Otillar R."/>
            <person name="Salamov A."/>
            <person name="Schmutz J."/>
            <person name="Shapiro H."/>
            <person name="Lindquist E."/>
            <person name="Lucas S."/>
            <person name="Rokhsar D."/>
            <person name="Grigoriev I.V."/>
        </authorList>
    </citation>
    <scope>NUCLEOTIDE SEQUENCE [LARGE SCALE GENOMIC DNA]</scope>
</reference>
<dbReference type="Gramene" id="EFJ31502">
    <property type="protein sequence ID" value="EFJ31502"/>
    <property type="gene ID" value="SELMODRAFT_408153"/>
</dbReference>
<evidence type="ECO:0000313" key="14">
    <source>
        <dbReference type="EMBL" id="EFJ31502.1"/>
    </source>
</evidence>
<feature type="domain" description="Lipoxygenase" evidence="13">
    <location>
        <begin position="193"/>
        <end position="865"/>
    </location>
</feature>
<dbReference type="InterPro" id="IPR020833">
    <property type="entry name" value="LipOase_Fe_BS"/>
</dbReference>
<accession>D8R7D4</accession>
<comment type="cofactor">
    <cofactor evidence="1 12">
        <name>Fe cation</name>
        <dbReference type="ChEBI" id="CHEBI:24875"/>
    </cofactor>
</comment>
<keyword evidence="10" id="KW-0443">Lipid metabolism</keyword>
<sequence>MAAAFQMSSAVVYGGRRFSPRMAPAARSVMTRSQLSYFSGVGHRRSSPVTQDGHFVKLFAEAFKALSSASTVELRGYATFQKQEQEGIQAITLQLISTKADSATRLEVLSDIATVDWHLHDSSPSASDIKCPVKFLVRKDFGEPGAILVNSGYGTPMLLKSLVLEMPNKTTIGFLCDTWISNGQQRVFFANKAYLPLDTPSGLVKLRTRELASIRGNGSGVRVNGERIYDYDVYNDLGNPDYNPDLLRPVLGGSSTYPYPRRCRTGRMPSNTDNTFESSASSEKELYLPAGEAPAFSTQCGAADNAVQSLYQLIPEIHKAYASRPFFDNFGELRSLFTEGFNLKPEESSTTDNNCCLKFPLPQVLGAHPDAWMLDSEFARQTIAGLNPITIECLKVFPPPRLDPSETSSLNAAHIESQLGSLSVSEALEASRLFVLDYHDAFMPYLEKINAQEGVQSYASRTIFFLTDAGTLTPVAIELSLPSPGEAHCINRVFVPGETSGERDWLWELAKVHASTNDAAYHQAISHWLRTHAVLEPFIIATHRQLSDLHPVKGLLLPHLKSTISINSEARRLLICAGGIIERAFFTGKYTLEISSLFYKSSWRFDEQGLPADLLKRGMAVRDPTAKHGLKLRIEDYPYAVDGLEIWSSIQTWVDDYVNIFYMYDVSVCADTELQNWWREITEIGHADKKEGWQDLSTKSALKEVLTTVIWLASAHHAAVNFGQFAYAGFTPNRPTITHRFIPEAGSEEHQELLQDPEKFFCSTLANRLETITLLCAIELLSSHLPGQEFLGEQPSSKWTSDQRVMAAFESFSQRLEAVEDDIELRNEEPSLENRRGPAEVPFTLLCPSSGLGLTGRGVPNSVSI</sequence>
<evidence type="ECO:0000256" key="12">
    <source>
        <dbReference type="RuleBase" id="RU003974"/>
    </source>
</evidence>
<evidence type="ECO:0000256" key="4">
    <source>
        <dbReference type="ARBA" id="ARBA00022723"/>
    </source>
</evidence>
<dbReference type="SMART" id="SM00308">
    <property type="entry name" value="LH2"/>
    <property type="match status" value="1"/>
</dbReference>
<keyword evidence="5" id="KW-0925">Oxylipin biosynthesis</keyword>
<evidence type="ECO:0000256" key="5">
    <source>
        <dbReference type="ARBA" id="ARBA00022767"/>
    </source>
</evidence>
<proteinExistence type="inferred from homology"/>
<keyword evidence="11" id="KW-0275">Fatty acid biosynthesis</keyword>
<evidence type="ECO:0000313" key="15">
    <source>
        <dbReference type="Proteomes" id="UP000001514"/>
    </source>
</evidence>
<dbReference type="OMA" id="MHEREFF"/>
<dbReference type="InterPro" id="IPR001024">
    <property type="entry name" value="PLAT/LH2_dom"/>
</dbReference>
<dbReference type="Gene3D" id="1.20.245.10">
    <property type="entry name" value="Lipoxygenase-1, Domain 5"/>
    <property type="match status" value="1"/>
</dbReference>
<dbReference type="HOGENOM" id="CLU_004282_0_0_1"/>
<name>D8R7D4_SELML</name>
<gene>
    <name evidence="14" type="ORF">SELMODRAFT_408153</name>
</gene>
<keyword evidence="4 12" id="KW-0479">Metal-binding</keyword>
<dbReference type="PANTHER" id="PTHR11771">
    <property type="entry name" value="LIPOXYGENASE"/>
    <property type="match status" value="1"/>
</dbReference>
<dbReference type="KEGG" id="smo:SELMODRAFT_408153"/>
<evidence type="ECO:0000256" key="7">
    <source>
        <dbReference type="ARBA" id="ARBA00022964"/>
    </source>
</evidence>
<dbReference type="Gene3D" id="3.10.450.60">
    <property type="match status" value="1"/>
</dbReference>
<evidence type="ECO:0000256" key="1">
    <source>
        <dbReference type="ARBA" id="ARBA00001962"/>
    </source>
</evidence>
<dbReference type="PRINTS" id="PR00468">
    <property type="entry name" value="PLTLPOXGNASE"/>
</dbReference>
<dbReference type="PROSITE" id="PS00711">
    <property type="entry name" value="LIPOXYGENASE_1"/>
    <property type="match status" value="1"/>
</dbReference>
<dbReference type="GO" id="GO:0034440">
    <property type="term" value="P:lipid oxidation"/>
    <property type="evidence" value="ECO:0000318"/>
    <property type="project" value="GO_Central"/>
</dbReference>
<evidence type="ECO:0000256" key="2">
    <source>
        <dbReference type="ARBA" id="ARBA00009419"/>
    </source>
</evidence>
<evidence type="ECO:0000256" key="3">
    <source>
        <dbReference type="ARBA" id="ARBA00022516"/>
    </source>
</evidence>